<protein>
    <submittedName>
        <fullName evidence="2">Exopolysaccharide biosynthesis protein YbjH</fullName>
    </submittedName>
</protein>
<keyword evidence="3" id="KW-1185">Reference proteome</keyword>
<dbReference type="AlphaFoldDB" id="A0A1N7MI23"/>
<sequence length="726" mass="78749">MKKTLRADRNDVTKSPRRPGRAGTALRRGALGLGAAALAATSGAPLLAEDAIPFANVNSFGMPGLIDMPTAESQPDATIGASIFSAPNSLRNSFSFQISPRLTGAFRYSRIEGVDGGSELYDRSFDLHYRVLDEKGWRPAVAIGLRDFIGTGVYSSEYIVATKTLTPGIKVTGGLGWGRLASHNGTKGIGTRPPYDYSSTGGRANAQQWFRGDVAPFFGLSWAPNDRLTLKAEYSSDAYVAETATTTLQHDSPVNLGFDYRLSRGFALSGYYVLGSEVGVQLNMAFNPRNSSFPSGIEAAPLPVRGRPAPAADPDGWSGAWTSDAGTRAGVETRIARSLVKEGIILEAIALDAQSVRLRIRNERFDHVAEALGRTARILTRSLPPSVEHFEITLSRNGMPVTTARMTRSDVERQENSAAFEMAQRVELSDALPAGEAGLEPADGLFPRLSWSAKPYLEASLFDPADPVRADVGVELKARFELRPGLFLSGAIRQKVAGNLDETPPAAPTAVPHVRTDLARYMSGNDTTLRNLTLGWYAKPGPETYSRVTVGLLERMYGGVSGEFLWMPTDSRLALGAEVNWVRQRDFDQGFSFRDYEIVTGHASAYYDFGKGYRGQLDVGRYLAGDWGATVTLDREFANGWSVGAFATFTDMSSADFGEGSFDKGIRMTVPLSALLGKPSQTQITPVLRPLNRDGGARVAIDDRLFETVRDANAGSVYQSWGKFWR</sequence>
<dbReference type="STRING" id="407234.SAMN05421795_107150"/>
<dbReference type="RefSeq" id="WP_235816310.1">
    <property type="nucleotide sequence ID" value="NZ_FTOM01000007.1"/>
</dbReference>
<accession>A0A1N7MI23</accession>
<feature type="compositionally biased region" description="Basic and acidic residues" evidence="1">
    <location>
        <begin position="1"/>
        <end position="14"/>
    </location>
</feature>
<organism evidence="2 3">
    <name type="scientific">Phaeovulum vinaykumarii</name>
    <dbReference type="NCBI Taxonomy" id="407234"/>
    <lineage>
        <taxon>Bacteria</taxon>
        <taxon>Pseudomonadati</taxon>
        <taxon>Pseudomonadota</taxon>
        <taxon>Alphaproteobacteria</taxon>
        <taxon>Rhodobacterales</taxon>
        <taxon>Paracoccaceae</taxon>
        <taxon>Phaeovulum</taxon>
    </lineage>
</organism>
<dbReference type="InterPro" id="IPR010344">
    <property type="entry name" value="YbjH"/>
</dbReference>
<dbReference type="Pfam" id="PF06082">
    <property type="entry name" value="YjbH"/>
    <property type="match status" value="1"/>
</dbReference>
<proteinExistence type="predicted"/>
<gene>
    <name evidence="2" type="ORF">SAMN05421795_107150</name>
</gene>
<evidence type="ECO:0000313" key="2">
    <source>
        <dbReference type="EMBL" id="SIS85690.1"/>
    </source>
</evidence>
<feature type="region of interest" description="Disordered" evidence="1">
    <location>
        <begin position="1"/>
        <end position="24"/>
    </location>
</feature>
<dbReference type="EMBL" id="FTOM01000007">
    <property type="protein sequence ID" value="SIS85690.1"/>
    <property type="molecule type" value="Genomic_DNA"/>
</dbReference>
<evidence type="ECO:0000313" key="3">
    <source>
        <dbReference type="Proteomes" id="UP000186098"/>
    </source>
</evidence>
<dbReference type="Proteomes" id="UP000186098">
    <property type="component" value="Unassembled WGS sequence"/>
</dbReference>
<reference evidence="3" key="1">
    <citation type="submission" date="2017-01" db="EMBL/GenBank/DDBJ databases">
        <authorList>
            <person name="Varghese N."/>
            <person name="Submissions S."/>
        </authorList>
    </citation>
    <scope>NUCLEOTIDE SEQUENCE [LARGE SCALE GENOMIC DNA]</scope>
    <source>
        <strain evidence="3">DSM 18714</strain>
    </source>
</reference>
<name>A0A1N7MI23_9RHOB</name>
<evidence type="ECO:0000256" key="1">
    <source>
        <dbReference type="SAM" id="MobiDB-lite"/>
    </source>
</evidence>